<organism evidence="2 3">
    <name type="scientific">Cordyceps javanica</name>
    <dbReference type="NCBI Taxonomy" id="43265"/>
    <lineage>
        <taxon>Eukaryota</taxon>
        <taxon>Fungi</taxon>
        <taxon>Dikarya</taxon>
        <taxon>Ascomycota</taxon>
        <taxon>Pezizomycotina</taxon>
        <taxon>Sordariomycetes</taxon>
        <taxon>Hypocreomycetidae</taxon>
        <taxon>Hypocreales</taxon>
        <taxon>Cordycipitaceae</taxon>
        <taxon>Cordyceps</taxon>
    </lineage>
</organism>
<accession>A0A545UQ66</accession>
<proteinExistence type="predicted"/>
<evidence type="ECO:0000256" key="1">
    <source>
        <dbReference type="ARBA" id="ARBA00023242"/>
    </source>
</evidence>
<sequence>MRLILHFSLSTAVPEIPDHLAKGGTELVLRVALETPYLLHQVLALSARHLAYSNPNEFQFYYGQAIKFQTRAIEGFSASQPLSSEACMPAVLFSALLSRHSLVDTLNTRQLDFPAFLDSFVQCAQLQRGTRAVVTGVSWSSLLESDLAPFLRWGTSGSPSSGTRGHECDQLLRLVAITPGLDPVARESCRTAVHHLQVGLDELASPLADKNSYQMIYSWSIFLPEEFVDLLGQHRPEAAAIIGWYTVLLHHGRHMWQIGDAGASILSLLVDFLGIEWAHWLEWPRSIVQS</sequence>
<dbReference type="PANTHER" id="PTHR47784:SF4">
    <property type="entry name" value="ZN(II)2CYS6 TRANSCRIPTION FACTOR (EUROFUNG)"/>
    <property type="match status" value="1"/>
</dbReference>
<keyword evidence="3" id="KW-1185">Reference proteome</keyword>
<comment type="caution">
    <text evidence="2">The sequence shown here is derived from an EMBL/GenBank/DDBJ whole genome shotgun (WGS) entry which is preliminary data.</text>
</comment>
<name>A0A545UQ66_9HYPO</name>
<evidence type="ECO:0000313" key="2">
    <source>
        <dbReference type="EMBL" id="TQV91614.1"/>
    </source>
</evidence>
<dbReference type="Pfam" id="PF11951">
    <property type="entry name" value="Fungal_trans_2"/>
    <property type="match status" value="1"/>
</dbReference>
<dbReference type="Proteomes" id="UP000315783">
    <property type="component" value="Unassembled WGS sequence"/>
</dbReference>
<dbReference type="STRING" id="43265.A0A545UQ66"/>
<dbReference type="InterPro" id="IPR021858">
    <property type="entry name" value="Fun_TF"/>
</dbReference>
<keyword evidence="1" id="KW-0539">Nucleus</keyword>
<gene>
    <name evidence="2" type="ORF">IF1G_09680</name>
</gene>
<protein>
    <submittedName>
        <fullName evidence="2">Zn(II)2Cys6 transcription factor</fullName>
    </submittedName>
</protein>
<dbReference type="InterPro" id="IPR053157">
    <property type="entry name" value="Sterol_Uptake_Regulator"/>
</dbReference>
<dbReference type="PANTHER" id="PTHR47784">
    <property type="entry name" value="STEROL UPTAKE CONTROL PROTEIN 2"/>
    <property type="match status" value="1"/>
</dbReference>
<dbReference type="AlphaFoldDB" id="A0A545UQ66"/>
<dbReference type="GO" id="GO:0001228">
    <property type="term" value="F:DNA-binding transcription activator activity, RNA polymerase II-specific"/>
    <property type="evidence" value="ECO:0007669"/>
    <property type="project" value="TreeGrafter"/>
</dbReference>
<evidence type="ECO:0000313" key="3">
    <source>
        <dbReference type="Proteomes" id="UP000315783"/>
    </source>
</evidence>
<dbReference type="EMBL" id="SPUK01000018">
    <property type="protein sequence ID" value="TQV91614.1"/>
    <property type="molecule type" value="Genomic_DNA"/>
</dbReference>
<reference evidence="2 3" key="1">
    <citation type="journal article" date="2019" name="Appl. Microbiol. Biotechnol.">
        <title>Genome sequence of Isaria javanica and comparative genome analysis insights into family S53 peptidase evolution in fungal entomopathogens.</title>
        <authorList>
            <person name="Lin R."/>
            <person name="Zhang X."/>
            <person name="Xin B."/>
            <person name="Zou M."/>
            <person name="Gao Y."/>
            <person name="Qin F."/>
            <person name="Hu Q."/>
            <person name="Xie B."/>
            <person name="Cheng X."/>
        </authorList>
    </citation>
    <scope>NUCLEOTIDE SEQUENCE [LARGE SCALE GENOMIC DNA]</scope>
    <source>
        <strain evidence="2 3">IJ1G</strain>
    </source>
</reference>